<sequence length="53" mass="6273">MAMSKEELEYKKEREKNEKDLEKLLLARIAEADRGELVSLDKVSEEMKERYGL</sequence>
<organism evidence="1 2">
    <name type="scientific">Christensenella hongkongensis</name>
    <dbReference type="NCBI Taxonomy" id="270498"/>
    <lineage>
        <taxon>Bacteria</taxon>
        <taxon>Bacillati</taxon>
        <taxon>Bacillota</taxon>
        <taxon>Clostridia</taxon>
        <taxon>Christensenellales</taxon>
        <taxon>Christensenellaceae</taxon>
        <taxon>Christensenella</taxon>
    </lineage>
</organism>
<dbReference type="Proteomes" id="UP000034076">
    <property type="component" value="Unassembled WGS sequence"/>
</dbReference>
<dbReference type="STRING" id="270498.CHK_0165"/>
<protein>
    <submittedName>
        <fullName evidence="1">Uncharacterized protein</fullName>
    </submittedName>
</protein>
<proteinExistence type="predicted"/>
<keyword evidence="2" id="KW-1185">Reference proteome</keyword>
<dbReference type="EMBL" id="LAYJ01000027">
    <property type="protein sequence ID" value="KKI52333.1"/>
    <property type="molecule type" value="Genomic_DNA"/>
</dbReference>
<name>A0A0M2NJH9_9FIRM</name>
<accession>A0A0M2NJH9</accession>
<gene>
    <name evidence="1" type="ORF">CHK_0165</name>
</gene>
<comment type="caution">
    <text evidence="1">The sequence shown here is derived from an EMBL/GenBank/DDBJ whole genome shotgun (WGS) entry which is preliminary data.</text>
</comment>
<evidence type="ECO:0000313" key="2">
    <source>
        <dbReference type="Proteomes" id="UP000034076"/>
    </source>
</evidence>
<reference evidence="1 2" key="1">
    <citation type="submission" date="2015-04" db="EMBL/GenBank/DDBJ databases">
        <title>Draft genome sequence of bacteremic isolate Catabacter hongkongensis type strain HKU16T.</title>
        <authorList>
            <person name="Lau S.K."/>
            <person name="Teng J.L."/>
            <person name="Huang Y."/>
            <person name="Curreem S.O."/>
            <person name="Tsui S.K."/>
            <person name="Woo P.C."/>
        </authorList>
    </citation>
    <scope>NUCLEOTIDE SEQUENCE [LARGE SCALE GENOMIC DNA]</scope>
    <source>
        <strain evidence="1 2">HKU16</strain>
    </source>
</reference>
<evidence type="ECO:0000313" key="1">
    <source>
        <dbReference type="EMBL" id="KKI52333.1"/>
    </source>
</evidence>
<dbReference type="AlphaFoldDB" id="A0A0M2NJH9"/>
<dbReference type="RefSeq" id="WP_156511796.1">
    <property type="nucleotide sequence ID" value="NZ_LAYJ01000027.1"/>
</dbReference>